<proteinExistence type="predicted"/>
<evidence type="ECO:0000313" key="1">
    <source>
        <dbReference type="EMBL" id="KKK62143.1"/>
    </source>
</evidence>
<organism evidence="1">
    <name type="scientific">marine sediment metagenome</name>
    <dbReference type="NCBI Taxonomy" id="412755"/>
    <lineage>
        <taxon>unclassified sequences</taxon>
        <taxon>metagenomes</taxon>
        <taxon>ecological metagenomes</taxon>
    </lineage>
</organism>
<sequence>SYNSPMYLFNAAAGEIKILPLILFQPLLFMGRDAVGADNYNFMAGYLFEITFYSYPLFSQGFNNPGIVDKLAVGDNITTLTGFISGPTDCFFYTGAEACPAVKEHPCHNLPNTVSYLPVMAVCCTIAVDRDGQYRLNLKYYNHSALLFKGQREAQNP</sequence>
<comment type="caution">
    <text evidence="1">The sequence shown here is derived from an EMBL/GenBank/DDBJ whole genome shotgun (WGS) entry which is preliminary data.</text>
</comment>
<reference evidence="1" key="1">
    <citation type="journal article" date="2015" name="Nature">
        <title>Complex archaea that bridge the gap between prokaryotes and eukaryotes.</title>
        <authorList>
            <person name="Spang A."/>
            <person name="Saw J.H."/>
            <person name="Jorgensen S.L."/>
            <person name="Zaremba-Niedzwiedzka K."/>
            <person name="Martijn J."/>
            <person name="Lind A.E."/>
            <person name="van Eijk R."/>
            <person name="Schleper C."/>
            <person name="Guy L."/>
            <person name="Ettema T.J."/>
        </authorList>
    </citation>
    <scope>NUCLEOTIDE SEQUENCE</scope>
</reference>
<dbReference type="EMBL" id="LAZR01062141">
    <property type="protein sequence ID" value="KKK62143.1"/>
    <property type="molecule type" value="Genomic_DNA"/>
</dbReference>
<gene>
    <name evidence="1" type="ORF">LCGC14_3007290</name>
</gene>
<protein>
    <submittedName>
        <fullName evidence="1">Uncharacterized protein</fullName>
    </submittedName>
</protein>
<dbReference type="AlphaFoldDB" id="A0A0F8WZQ8"/>
<accession>A0A0F8WZQ8</accession>
<name>A0A0F8WZQ8_9ZZZZ</name>
<feature type="non-terminal residue" evidence="1">
    <location>
        <position position="1"/>
    </location>
</feature>